<reference evidence="1 2" key="1">
    <citation type="submission" date="2017-07" db="EMBL/GenBank/DDBJ databases">
        <title>Phylogenetic study on the rhizospheric bacterium Ochrobactrum sp. A44.</title>
        <authorList>
            <person name="Krzyzanowska D.M."/>
            <person name="Ossowicki A."/>
            <person name="Rajewska M."/>
            <person name="Maciag T."/>
            <person name="Kaczynski Z."/>
            <person name="Czerwicka M."/>
            <person name="Jafra S."/>
        </authorList>
    </citation>
    <scope>NUCLEOTIDE SEQUENCE [LARGE SCALE GENOMIC DNA]</scope>
    <source>
        <strain evidence="1 2">CCUG 30717</strain>
    </source>
</reference>
<proteinExistence type="predicted"/>
<dbReference type="EMBL" id="NNRM01000039">
    <property type="protein sequence ID" value="OYR23535.1"/>
    <property type="molecule type" value="Genomic_DNA"/>
</dbReference>
<keyword evidence="2" id="KW-1185">Reference proteome</keyword>
<organism evidence="1 2">
    <name type="scientific">Brucella pseudogrignonensis</name>
    <dbReference type="NCBI Taxonomy" id="419475"/>
    <lineage>
        <taxon>Bacteria</taxon>
        <taxon>Pseudomonadati</taxon>
        <taxon>Pseudomonadota</taxon>
        <taxon>Alphaproteobacteria</taxon>
        <taxon>Hyphomicrobiales</taxon>
        <taxon>Brucellaceae</taxon>
        <taxon>Brucella/Ochrobactrum group</taxon>
        <taxon>Brucella</taxon>
    </lineage>
</organism>
<dbReference type="AlphaFoldDB" id="A0A256G8T6"/>
<name>A0A256G8T6_9HYPH</name>
<protein>
    <submittedName>
        <fullName evidence="1">Uncharacterized protein</fullName>
    </submittedName>
</protein>
<sequence>MIAPRKIGVAVGLLRSAFFFESLKPKALRCVFLSHRSLRCPPIIEKE</sequence>
<evidence type="ECO:0000313" key="2">
    <source>
        <dbReference type="Proteomes" id="UP000216188"/>
    </source>
</evidence>
<gene>
    <name evidence="1" type="ORF">CEV34_3539</name>
</gene>
<comment type="caution">
    <text evidence="1">The sequence shown here is derived from an EMBL/GenBank/DDBJ whole genome shotgun (WGS) entry which is preliminary data.</text>
</comment>
<accession>A0A256G8T6</accession>
<evidence type="ECO:0000313" key="1">
    <source>
        <dbReference type="EMBL" id="OYR23535.1"/>
    </source>
</evidence>
<dbReference type="Proteomes" id="UP000216188">
    <property type="component" value="Unassembled WGS sequence"/>
</dbReference>